<dbReference type="CDD" id="cd07316">
    <property type="entry name" value="terB_like_DjlA"/>
    <property type="match status" value="1"/>
</dbReference>
<dbReference type="PANTHER" id="PTHR24074">
    <property type="entry name" value="CO-CHAPERONE PROTEIN DJLA"/>
    <property type="match status" value="1"/>
</dbReference>
<dbReference type="Gene3D" id="1.10.3680.10">
    <property type="entry name" value="TerB-like"/>
    <property type="match status" value="1"/>
</dbReference>
<dbReference type="InterPro" id="IPR036869">
    <property type="entry name" value="J_dom_sf"/>
</dbReference>
<dbReference type="PRINTS" id="PR00625">
    <property type="entry name" value="JDOMAIN"/>
</dbReference>
<dbReference type="SMART" id="SM00271">
    <property type="entry name" value="DnaJ"/>
    <property type="match status" value="1"/>
</dbReference>
<organism evidence="2 3">
    <name type="scientific">Desulfobotulus mexicanus</name>
    <dbReference type="NCBI Taxonomy" id="2586642"/>
    <lineage>
        <taxon>Bacteria</taxon>
        <taxon>Pseudomonadati</taxon>
        <taxon>Thermodesulfobacteriota</taxon>
        <taxon>Desulfobacteria</taxon>
        <taxon>Desulfobacterales</taxon>
        <taxon>Desulfobacteraceae</taxon>
        <taxon>Desulfobotulus</taxon>
    </lineage>
</organism>
<dbReference type="InterPro" id="IPR001623">
    <property type="entry name" value="DnaJ_domain"/>
</dbReference>
<protein>
    <submittedName>
        <fullName evidence="2">Co-chaperone DjlA</fullName>
    </submittedName>
</protein>
<dbReference type="NCBIfam" id="NF006948">
    <property type="entry name" value="PRK09430.1"/>
    <property type="match status" value="1"/>
</dbReference>
<feature type="domain" description="J" evidence="1">
    <location>
        <begin position="193"/>
        <end position="257"/>
    </location>
</feature>
<dbReference type="SUPFAM" id="SSF46565">
    <property type="entry name" value="Chaperone J-domain"/>
    <property type="match status" value="1"/>
</dbReference>
<dbReference type="EMBL" id="VDMB01000019">
    <property type="protein sequence ID" value="TYT73855.1"/>
    <property type="molecule type" value="Genomic_DNA"/>
</dbReference>
<dbReference type="CDD" id="cd06257">
    <property type="entry name" value="DnaJ"/>
    <property type="match status" value="1"/>
</dbReference>
<dbReference type="Pfam" id="PF05099">
    <property type="entry name" value="TerB"/>
    <property type="match status" value="1"/>
</dbReference>
<sequence>MGWIGKLVGGTLGFAIGGPLGAILGAAFGHGFDKRDDAYLAGRGGRPGYGYRRIEASDDTRHMTFFVAAFSMLAKLTKADGRVSEVEIRTIEEIMERDLRLNADSRKIAIQIFRTAVQSPESFESFATQFADAFRHQRQILELMADILMRVAVSDGKLSSEEERMIRSAVQIFRLPASFYEQLRSRYMKTGKGAYDVLDIDPSATDEEVKKQYRRLVREYHPDAIASKGLPEEFTELAEEKFMAIHEAYETIKKSRGMS</sequence>
<dbReference type="AlphaFoldDB" id="A0A5S5ME01"/>
<reference evidence="2 3" key="1">
    <citation type="submission" date="2019-06" db="EMBL/GenBank/DDBJ databases">
        <title>Desulfobotulus mexicanus sp. nov., a novel sulfate-reducing bacterium isolated from the sediment of an alkaline crater lake in Mexico.</title>
        <authorList>
            <person name="Hirschler-Rea A."/>
        </authorList>
    </citation>
    <scope>NUCLEOTIDE SEQUENCE [LARGE SCALE GENOMIC DNA]</scope>
    <source>
        <strain evidence="2 3">PAR22N</strain>
    </source>
</reference>
<dbReference type="OrthoDB" id="9779889at2"/>
<comment type="caution">
    <text evidence="2">The sequence shown here is derived from an EMBL/GenBank/DDBJ whole genome shotgun (WGS) entry which is preliminary data.</text>
</comment>
<dbReference type="RefSeq" id="WP_139450047.1">
    <property type="nucleotide sequence ID" value="NZ_VDMB01000019.1"/>
</dbReference>
<dbReference type="PROSITE" id="PS50076">
    <property type="entry name" value="DNAJ_2"/>
    <property type="match status" value="1"/>
</dbReference>
<dbReference type="Gene3D" id="1.10.287.110">
    <property type="entry name" value="DnaJ domain"/>
    <property type="match status" value="1"/>
</dbReference>
<dbReference type="InterPro" id="IPR007791">
    <property type="entry name" value="DjlA_N"/>
</dbReference>
<dbReference type="SUPFAM" id="SSF158682">
    <property type="entry name" value="TerB-like"/>
    <property type="match status" value="1"/>
</dbReference>
<dbReference type="Pfam" id="PF00226">
    <property type="entry name" value="DnaJ"/>
    <property type="match status" value="1"/>
</dbReference>
<name>A0A5S5ME01_9BACT</name>
<dbReference type="InterPro" id="IPR029024">
    <property type="entry name" value="TerB-like"/>
</dbReference>
<evidence type="ECO:0000259" key="1">
    <source>
        <dbReference type="PROSITE" id="PS50076"/>
    </source>
</evidence>
<proteinExistence type="predicted"/>
<evidence type="ECO:0000313" key="2">
    <source>
        <dbReference type="EMBL" id="TYT73855.1"/>
    </source>
</evidence>
<accession>A0A5S5ME01</accession>
<dbReference type="Proteomes" id="UP000321899">
    <property type="component" value="Unassembled WGS sequence"/>
</dbReference>
<gene>
    <name evidence="2" type="primary">djlA</name>
    <name evidence="2" type="ORF">FIM25_13040</name>
</gene>
<evidence type="ECO:0000313" key="3">
    <source>
        <dbReference type="Proteomes" id="UP000321899"/>
    </source>
</evidence>
<keyword evidence="3" id="KW-1185">Reference proteome</keyword>
<dbReference type="InterPro" id="IPR050817">
    <property type="entry name" value="DjlA_DnaK_co-chaperone"/>
</dbReference>